<evidence type="ECO:0000256" key="5">
    <source>
        <dbReference type="ARBA" id="ARBA00023136"/>
    </source>
</evidence>
<feature type="transmembrane region" description="Helical" evidence="7">
    <location>
        <begin position="343"/>
        <end position="368"/>
    </location>
</feature>
<keyword evidence="2" id="KW-0813">Transport</keyword>
<dbReference type="GO" id="GO:0022857">
    <property type="term" value="F:transmembrane transporter activity"/>
    <property type="evidence" value="ECO:0007669"/>
    <property type="project" value="InterPro"/>
</dbReference>
<keyword evidence="3 7" id="KW-0812">Transmembrane</keyword>
<dbReference type="EMBL" id="FKLO01000050">
    <property type="protein sequence ID" value="SAY97475.1"/>
    <property type="molecule type" value="Genomic_DNA"/>
</dbReference>
<feature type="transmembrane region" description="Helical" evidence="7">
    <location>
        <begin position="475"/>
        <end position="500"/>
    </location>
</feature>
<feature type="region of interest" description="Disordered" evidence="6">
    <location>
        <begin position="1"/>
        <end position="31"/>
    </location>
</feature>
<organism evidence="8 9">
    <name type="scientific">Cardiobacterium hominis</name>
    <dbReference type="NCBI Taxonomy" id="2718"/>
    <lineage>
        <taxon>Bacteria</taxon>
        <taxon>Pseudomonadati</taxon>
        <taxon>Pseudomonadota</taxon>
        <taxon>Gammaproteobacteria</taxon>
        <taxon>Cardiobacteriales</taxon>
        <taxon>Cardiobacteriaceae</taxon>
        <taxon>Cardiobacterium</taxon>
    </lineage>
</organism>
<evidence type="ECO:0000256" key="7">
    <source>
        <dbReference type="SAM" id="Phobius"/>
    </source>
</evidence>
<protein>
    <submittedName>
        <fullName evidence="8">AmpG permease</fullName>
    </submittedName>
</protein>
<name>A0A1C3HP79_9GAMM</name>
<dbReference type="SUPFAM" id="SSF103473">
    <property type="entry name" value="MFS general substrate transporter"/>
    <property type="match status" value="1"/>
</dbReference>
<feature type="compositionally biased region" description="Basic residues" evidence="6">
    <location>
        <begin position="14"/>
        <end position="24"/>
    </location>
</feature>
<feature type="transmembrane region" description="Helical" evidence="7">
    <location>
        <begin position="417"/>
        <end position="435"/>
    </location>
</feature>
<dbReference type="InterPro" id="IPR036259">
    <property type="entry name" value="MFS_trans_sf"/>
</dbReference>
<dbReference type="PANTHER" id="PTHR12778:SF10">
    <property type="entry name" value="MAJOR FACILITATOR SUPERFAMILY DOMAIN-CONTAINING PROTEIN 3"/>
    <property type="match status" value="1"/>
</dbReference>
<evidence type="ECO:0000313" key="9">
    <source>
        <dbReference type="Proteomes" id="UP000190837"/>
    </source>
</evidence>
<evidence type="ECO:0000256" key="3">
    <source>
        <dbReference type="ARBA" id="ARBA00022692"/>
    </source>
</evidence>
<proteinExistence type="predicted"/>
<dbReference type="Gene3D" id="1.20.1250.20">
    <property type="entry name" value="MFS general substrate transporter like domains"/>
    <property type="match status" value="2"/>
</dbReference>
<dbReference type="PANTHER" id="PTHR12778">
    <property type="entry name" value="SOLUTE CARRIER FAMILY 33 ACETYL-COA TRANSPORTER -RELATED"/>
    <property type="match status" value="1"/>
</dbReference>
<feature type="transmembrane region" description="Helical" evidence="7">
    <location>
        <begin position="191"/>
        <end position="213"/>
    </location>
</feature>
<comment type="subcellular location">
    <subcellularLocation>
        <location evidence="1">Membrane</location>
        <topology evidence="1">Multi-pass membrane protein</topology>
    </subcellularLocation>
</comment>
<evidence type="ECO:0000256" key="2">
    <source>
        <dbReference type="ARBA" id="ARBA00022448"/>
    </source>
</evidence>
<feature type="transmembrane region" description="Helical" evidence="7">
    <location>
        <begin position="50"/>
        <end position="72"/>
    </location>
</feature>
<dbReference type="NCBIfam" id="TIGR00901">
    <property type="entry name" value="2A0125"/>
    <property type="match status" value="1"/>
</dbReference>
<reference evidence="9" key="1">
    <citation type="submission" date="2016-04" db="EMBL/GenBank/DDBJ databases">
        <authorList>
            <person name="Tagini F."/>
        </authorList>
    </citation>
    <scope>NUCLEOTIDE SEQUENCE [LARGE SCALE GENOMIC DNA]</scope>
    <source>
        <strain evidence="9">CHUV0807</strain>
    </source>
</reference>
<keyword evidence="4 7" id="KW-1133">Transmembrane helix</keyword>
<feature type="transmembrane region" description="Helical" evidence="7">
    <location>
        <begin position="303"/>
        <end position="322"/>
    </location>
</feature>
<evidence type="ECO:0000256" key="6">
    <source>
        <dbReference type="SAM" id="MobiDB-lite"/>
    </source>
</evidence>
<sequence length="571" mass="61435">MKYKQPLKSDNGLRWKHLPHHNKPRLTMPTPSRSWRSAAAVYTDRRAVSLFLLGLAAGLPFLLIFSSLSIWLNEAGVERSTVTRFSWAALAYSFKFVWSPLADALPLPLLTRSLGRRRAWLFAAQCGVIVAICLMALIDPARPDALPHMALAAALLGFSSATQDIVIDAYRIEIAPDNAAMQAVTAATYSAGYRCGMILSGAGALLLAEHYGSTLQNYHYPAWRATYLIMAALMGIGIATTLLVREPSASRQNTASRPTADNLRLLLLFAASVAALIAAYRVLGGLPAAKGNLAALAREILRLGGGMTAAVAVGMALVRLGLVPRELARQTWIEPVADFFRRYGRAALLLLALIGVYRSADIVAGVIANVFYQDLGYSKAEIARAVKIFGVVMTLGGGFLGGLLAQRYPLMRMMMAGALLTAATNLLFVLLAWFGDKSAWLVLAPLAADPHWQILCPPLEAVAQTLAAAQSGKTWLLYGVVGFDNLAGGVAASVFIAFLSSLTSIRFTAVQYAIFSSLMTLLPKTLGGYSGSIVDAIGYPAFFTFTALLGVPVLALVYWTERRVYRGNSTR</sequence>
<feature type="transmembrane region" description="Helical" evidence="7">
    <location>
        <begin position="225"/>
        <end position="244"/>
    </location>
</feature>
<dbReference type="GO" id="GO:0016020">
    <property type="term" value="C:membrane"/>
    <property type="evidence" value="ECO:0007669"/>
    <property type="project" value="UniProtKB-SubCell"/>
</dbReference>
<feature type="transmembrane region" description="Helical" evidence="7">
    <location>
        <begin position="119"/>
        <end position="138"/>
    </location>
</feature>
<feature type="transmembrane region" description="Helical" evidence="7">
    <location>
        <begin position="84"/>
        <end position="107"/>
    </location>
</feature>
<evidence type="ECO:0000313" key="8">
    <source>
        <dbReference type="EMBL" id="SAY97475.1"/>
    </source>
</evidence>
<evidence type="ECO:0000256" key="1">
    <source>
        <dbReference type="ARBA" id="ARBA00004141"/>
    </source>
</evidence>
<accession>A0A1C3HP79</accession>
<dbReference type="Proteomes" id="UP000190837">
    <property type="component" value="Unassembled WGS sequence"/>
</dbReference>
<dbReference type="InterPro" id="IPR004752">
    <property type="entry name" value="AmpG_permease/AT-1"/>
</dbReference>
<feature type="transmembrane region" description="Helical" evidence="7">
    <location>
        <begin position="537"/>
        <end position="559"/>
    </location>
</feature>
<evidence type="ECO:0000256" key="4">
    <source>
        <dbReference type="ARBA" id="ARBA00022989"/>
    </source>
</evidence>
<feature type="transmembrane region" description="Helical" evidence="7">
    <location>
        <begin position="150"/>
        <end position="170"/>
    </location>
</feature>
<dbReference type="InterPro" id="IPR011701">
    <property type="entry name" value="MFS"/>
</dbReference>
<keyword evidence="5 7" id="KW-0472">Membrane</keyword>
<gene>
    <name evidence="8" type="ORF">CHUV0807_1531</name>
</gene>
<feature type="transmembrane region" description="Helical" evidence="7">
    <location>
        <begin position="388"/>
        <end position="405"/>
    </location>
</feature>
<dbReference type="AlphaFoldDB" id="A0A1C3HP79"/>
<dbReference type="Pfam" id="PF07690">
    <property type="entry name" value="MFS_1"/>
    <property type="match status" value="1"/>
</dbReference>
<feature type="transmembrane region" description="Helical" evidence="7">
    <location>
        <begin position="265"/>
        <end position="283"/>
    </location>
</feature>